<evidence type="ECO:0000313" key="3">
    <source>
        <dbReference type="Proteomes" id="UP000238954"/>
    </source>
</evidence>
<sequence length="150" mass="16305">MSWNSIFLMANYWAILGWLLLAFAPRSPRILSAILYAGVLLLCLLYLVLITGFLTGGIDPGGSGGNFTSLAGVMKLFAAPGGATLGWVHYLAFDLFTGLWIARDADNKGFGRIVQLPFLFLTLMAGPVGLFLWLVVRERRARAQARARAG</sequence>
<keyword evidence="1" id="KW-1133">Transmembrane helix</keyword>
<comment type="caution">
    <text evidence="2">The sequence shown here is derived from an EMBL/GenBank/DDBJ whole genome shotgun (WGS) entry which is preliminary data.</text>
</comment>
<dbReference type="InterPro" id="IPR025461">
    <property type="entry name" value="ABA4-like"/>
</dbReference>
<name>A0A2S8B4L9_9SPHN</name>
<feature type="transmembrane region" description="Helical" evidence="1">
    <location>
        <begin position="113"/>
        <end position="136"/>
    </location>
</feature>
<evidence type="ECO:0000256" key="1">
    <source>
        <dbReference type="SAM" id="Phobius"/>
    </source>
</evidence>
<feature type="transmembrane region" description="Helical" evidence="1">
    <location>
        <begin position="76"/>
        <end position="101"/>
    </location>
</feature>
<keyword evidence="3" id="KW-1185">Reference proteome</keyword>
<evidence type="ECO:0000313" key="2">
    <source>
        <dbReference type="EMBL" id="PQM27256.1"/>
    </source>
</evidence>
<dbReference type="OrthoDB" id="345237at2"/>
<accession>A0A2S8B4L9</accession>
<reference evidence="3" key="1">
    <citation type="submission" date="2017-11" db="EMBL/GenBank/DDBJ databases">
        <title>The complete genome sequence of Sphingopyxis pomeranensis sp. nov. strain WS5A3p.</title>
        <authorList>
            <person name="Kaminski M.A."/>
        </authorList>
    </citation>
    <scope>NUCLEOTIDE SEQUENCE [LARGE SCALE GENOMIC DNA]</scope>
    <source>
        <strain evidence="3">WS5A3p</strain>
    </source>
</reference>
<dbReference type="EMBL" id="PHFW01000003">
    <property type="protein sequence ID" value="PQM27256.1"/>
    <property type="molecule type" value="Genomic_DNA"/>
</dbReference>
<protein>
    <submittedName>
        <fullName evidence="2">DUF4281 domain-containing protein</fullName>
    </submittedName>
</protein>
<feature type="transmembrane region" description="Helical" evidence="1">
    <location>
        <begin position="33"/>
        <end position="56"/>
    </location>
</feature>
<dbReference type="Pfam" id="PF14108">
    <property type="entry name" value="ABA4-like"/>
    <property type="match status" value="1"/>
</dbReference>
<proteinExistence type="predicted"/>
<feature type="transmembrane region" description="Helical" evidence="1">
    <location>
        <begin position="6"/>
        <end position="24"/>
    </location>
</feature>
<keyword evidence="1" id="KW-0812">Transmembrane</keyword>
<dbReference type="Proteomes" id="UP000238954">
    <property type="component" value="Chromosome"/>
</dbReference>
<dbReference type="RefSeq" id="WP_106000899.1">
    <property type="nucleotide sequence ID" value="NZ_CM009578.1"/>
</dbReference>
<gene>
    <name evidence="2" type="ORF">CVO77_16355</name>
</gene>
<dbReference type="AlphaFoldDB" id="A0A2S8B4L9"/>
<keyword evidence="1" id="KW-0472">Membrane</keyword>
<organism evidence="2 3">
    <name type="scientific">Sphingopyxis lindanitolerans</name>
    <dbReference type="NCBI Taxonomy" id="2054227"/>
    <lineage>
        <taxon>Bacteria</taxon>
        <taxon>Pseudomonadati</taxon>
        <taxon>Pseudomonadota</taxon>
        <taxon>Alphaproteobacteria</taxon>
        <taxon>Sphingomonadales</taxon>
        <taxon>Sphingomonadaceae</taxon>
        <taxon>Sphingopyxis</taxon>
    </lineage>
</organism>